<evidence type="ECO:0000313" key="4">
    <source>
        <dbReference type="EMBL" id="MDF8335421.1"/>
    </source>
</evidence>
<reference evidence="4 5" key="1">
    <citation type="submission" date="2023-03" db="EMBL/GenBank/DDBJ databases">
        <title>Novosphingobium cyanobacteriorum sp. nov., isolated from a eutrophic reservoir during the Microcystis bloom period.</title>
        <authorList>
            <person name="Kang M."/>
            <person name="Le V."/>
            <person name="Ko S.-R."/>
            <person name="Lee S.-A."/>
            <person name="Ahn C.-Y."/>
        </authorList>
    </citation>
    <scope>NUCLEOTIDE SEQUENCE [LARGE SCALE GENOMIC DNA]</scope>
    <source>
        <strain evidence="4 5">HBC54</strain>
    </source>
</reference>
<dbReference type="InterPro" id="IPR044005">
    <property type="entry name" value="DZR_2"/>
</dbReference>
<comment type="similarity">
    <text evidence="1">Belongs to the ComF/GntX family.</text>
</comment>
<dbReference type="PANTHER" id="PTHR47505">
    <property type="entry name" value="DNA UTILIZATION PROTEIN YHGH"/>
    <property type="match status" value="1"/>
</dbReference>
<gene>
    <name evidence="4" type="ORF">POM99_19615</name>
</gene>
<dbReference type="RefSeq" id="WP_277280383.1">
    <property type="nucleotide sequence ID" value="NZ_JAROCY010000027.1"/>
</dbReference>
<evidence type="ECO:0000256" key="1">
    <source>
        <dbReference type="ARBA" id="ARBA00008007"/>
    </source>
</evidence>
<dbReference type="Pfam" id="PF00156">
    <property type="entry name" value="Pribosyltran"/>
    <property type="match status" value="1"/>
</dbReference>
<evidence type="ECO:0000259" key="3">
    <source>
        <dbReference type="Pfam" id="PF18912"/>
    </source>
</evidence>
<dbReference type="Proteomes" id="UP001222770">
    <property type="component" value="Unassembled WGS sequence"/>
</dbReference>
<dbReference type="InterPro" id="IPR029057">
    <property type="entry name" value="PRTase-like"/>
</dbReference>
<dbReference type="PANTHER" id="PTHR47505:SF1">
    <property type="entry name" value="DNA UTILIZATION PROTEIN YHGH"/>
    <property type="match status" value="1"/>
</dbReference>
<dbReference type="CDD" id="cd06223">
    <property type="entry name" value="PRTases_typeI"/>
    <property type="match status" value="1"/>
</dbReference>
<feature type="domain" description="Phosphoribosyltransferase" evidence="2">
    <location>
        <begin position="186"/>
        <end position="243"/>
    </location>
</feature>
<evidence type="ECO:0000259" key="2">
    <source>
        <dbReference type="Pfam" id="PF00156"/>
    </source>
</evidence>
<proteinExistence type="inferred from homology"/>
<dbReference type="InterPro" id="IPR051910">
    <property type="entry name" value="ComF/GntX_DNA_util-trans"/>
</dbReference>
<accession>A0ABT6CNC9</accession>
<dbReference type="Gene3D" id="3.40.50.2020">
    <property type="match status" value="1"/>
</dbReference>
<dbReference type="InterPro" id="IPR000836">
    <property type="entry name" value="PRTase_dom"/>
</dbReference>
<dbReference type="Pfam" id="PF18912">
    <property type="entry name" value="DZR_2"/>
    <property type="match status" value="1"/>
</dbReference>
<evidence type="ECO:0000313" key="5">
    <source>
        <dbReference type="Proteomes" id="UP001222770"/>
    </source>
</evidence>
<protein>
    <submittedName>
        <fullName evidence="4">ComF family protein</fullName>
    </submittedName>
</protein>
<name>A0ABT6CNC9_9SPHN</name>
<keyword evidence="5" id="KW-1185">Reference proteome</keyword>
<organism evidence="4 5">
    <name type="scientific">Novosphingobium cyanobacteriorum</name>
    <dbReference type="NCBI Taxonomy" id="3024215"/>
    <lineage>
        <taxon>Bacteria</taxon>
        <taxon>Pseudomonadati</taxon>
        <taxon>Pseudomonadota</taxon>
        <taxon>Alphaproteobacteria</taxon>
        <taxon>Sphingomonadales</taxon>
        <taxon>Sphingomonadaceae</taxon>
        <taxon>Novosphingobium</taxon>
    </lineage>
</organism>
<feature type="domain" description="Double zinc ribbon" evidence="3">
    <location>
        <begin position="10"/>
        <end position="73"/>
    </location>
</feature>
<sequence length="258" mass="27869">MDASSLLSPLVDLVFPPRCPLCGDPLARQGGLCVTCWSRLAIPGDPCCARCQRPLPDRHDGEDTAALVCAPCMMDPPRHEGIAAATLYNEASRDLVLAFKHGRRIALAELLARLMLARIPALEGEWLVVPVPLHRWRMWRRGFNQSALLARRIAEALGQPVLVDGLVRVRQTPSLGRLNRRQRAQALDGAIAAHAGRKDRLEGANVLLVDDVMTSGATTNACIKALRKAGVGGIRITCFARVLDEALELAGEGQSLAA</sequence>
<dbReference type="EMBL" id="JAROCY010000027">
    <property type="protein sequence ID" value="MDF8335421.1"/>
    <property type="molecule type" value="Genomic_DNA"/>
</dbReference>
<comment type="caution">
    <text evidence="4">The sequence shown here is derived from an EMBL/GenBank/DDBJ whole genome shotgun (WGS) entry which is preliminary data.</text>
</comment>
<dbReference type="SUPFAM" id="SSF53271">
    <property type="entry name" value="PRTase-like"/>
    <property type="match status" value="1"/>
</dbReference>